<dbReference type="PANTHER" id="PTHR11142:SF0">
    <property type="entry name" value="TRNA PSEUDOURIDINE SYNTHASE-LIKE 1"/>
    <property type="match status" value="1"/>
</dbReference>
<evidence type="ECO:0000256" key="4">
    <source>
        <dbReference type="HAMAP-Rule" id="MF_00171"/>
    </source>
</evidence>
<evidence type="ECO:0000256" key="2">
    <source>
        <dbReference type="ARBA" id="ARBA00022694"/>
    </source>
</evidence>
<accession>A0ABQ5MT46</accession>
<feature type="active site" description="Nucleophile" evidence="4">
    <location>
        <position position="66"/>
    </location>
</feature>
<dbReference type="PANTHER" id="PTHR11142">
    <property type="entry name" value="PSEUDOURIDYLATE SYNTHASE"/>
    <property type="match status" value="1"/>
</dbReference>
<evidence type="ECO:0000313" key="7">
    <source>
        <dbReference type="EMBL" id="GLB67141.1"/>
    </source>
</evidence>
<evidence type="ECO:0000256" key="5">
    <source>
        <dbReference type="RuleBase" id="RU003792"/>
    </source>
</evidence>
<comment type="caution">
    <text evidence="7">The sequence shown here is derived from an EMBL/GenBank/DDBJ whole genome shotgun (WGS) entry which is preliminary data.</text>
</comment>
<feature type="domain" description="Pseudouridine synthase I TruA alpha/beta" evidence="6">
    <location>
        <begin position="190"/>
        <end position="288"/>
    </location>
</feature>
<evidence type="ECO:0000259" key="6">
    <source>
        <dbReference type="Pfam" id="PF01416"/>
    </source>
</evidence>
<gene>
    <name evidence="4 7" type="primary">truA</name>
    <name evidence="7" type="ORF">AHIS1636_15800</name>
</gene>
<dbReference type="Proteomes" id="UP001209654">
    <property type="component" value="Unassembled WGS sequence"/>
</dbReference>
<comment type="caution">
    <text evidence="4">Lacks conserved residue(s) required for the propagation of feature annotation.</text>
</comment>
<comment type="catalytic activity">
    <reaction evidence="4 5">
        <text>uridine(38/39/40) in tRNA = pseudouridine(38/39/40) in tRNA</text>
        <dbReference type="Rhea" id="RHEA:22376"/>
        <dbReference type="Rhea" id="RHEA-COMP:10085"/>
        <dbReference type="Rhea" id="RHEA-COMP:10087"/>
        <dbReference type="ChEBI" id="CHEBI:65314"/>
        <dbReference type="ChEBI" id="CHEBI:65315"/>
        <dbReference type="EC" id="5.4.99.12"/>
    </reaction>
</comment>
<proteinExistence type="inferred from homology"/>
<organism evidence="7 8">
    <name type="scientific">Arthrobacter mangrovi</name>
    <dbReference type="NCBI Taxonomy" id="2966350"/>
    <lineage>
        <taxon>Bacteria</taxon>
        <taxon>Bacillati</taxon>
        <taxon>Actinomycetota</taxon>
        <taxon>Actinomycetes</taxon>
        <taxon>Micrococcales</taxon>
        <taxon>Micrococcaceae</taxon>
        <taxon>Arthrobacter</taxon>
    </lineage>
</organism>
<keyword evidence="8" id="KW-1185">Reference proteome</keyword>
<dbReference type="Gene3D" id="3.30.70.660">
    <property type="entry name" value="Pseudouridine synthase I, catalytic domain, C-terminal subdomain"/>
    <property type="match status" value="1"/>
</dbReference>
<dbReference type="InterPro" id="IPR020094">
    <property type="entry name" value="TruA/RsuA/RluB/E/F_N"/>
</dbReference>
<dbReference type="SUPFAM" id="SSF55120">
    <property type="entry name" value="Pseudouridine synthase"/>
    <property type="match status" value="1"/>
</dbReference>
<comment type="similarity">
    <text evidence="1 4 5">Belongs to the tRNA pseudouridine synthase TruA family.</text>
</comment>
<comment type="function">
    <text evidence="4">Formation of pseudouridine at positions 38, 39 and 40 in the anticodon stem and loop of transfer RNAs.</text>
</comment>
<dbReference type="Gene3D" id="3.30.70.580">
    <property type="entry name" value="Pseudouridine synthase I, catalytic domain, N-terminal subdomain"/>
    <property type="match status" value="1"/>
</dbReference>
<dbReference type="HAMAP" id="MF_00171">
    <property type="entry name" value="TruA"/>
    <property type="match status" value="1"/>
</dbReference>
<evidence type="ECO:0000256" key="3">
    <source>
        <dbReference type="ARBA" id="ARBA00023235"/>
    </source>
</evidence>
<keyword evidence="3 4" id="KW-0413">Isomerase</keyword>
<name>A0ABQ5MT46_9MICC</name>
<protein>
    <recommendedName>
        <fullName evidence="4">tRNA pseudouridine synthase A</fullName>
        <ecNumber evidence="4">5.4.99.12</ecNumber>
    </recommendedName>
    <alternativeName>
        <fullName evidence="4">tRNA pseudouridine(38-40) synthase</fullName>
    </alternativeName>
    <alternativeName>
        <fullName evidence="4">tRNA pseudouridylate synthase I</fullName>
    </alternativeName>
    <alternativeName>
        <fullName evidence="4">tRNA-uridine isomerase I</fullName>
    </alternativeName>
</protein>
<comment type="subunit">
    <text evidence="4">Homodimer.</text>
</comment>
<dbReference type="InterPro" id="IPR020097">
    <property type="entry name" value="PsdUridine_synth_TruA_a/b_dom"/>
</dbReference>
<evidence type="ECO:0000256" key="1">
    <source>
        <dbReference type="ARBA" id="ARBA00009375"/>
    </source>
</evidence>
<dbReference type="InterPro" id="IPR020103">
    <property type="entry name" value="PsdUridine_synth_cat_dom_sf"/>
</dbReference>
<dbReference type="CDD" id="cd02570">
    <property type="entry name" value="PseudoU_synth_EcTruA"/>
    <property type="match status" value="1"/>
</dbReference>
<sequence>MTSQKPAVPTPDGGLLRVRMDLAYDGGAFSGWAVQPGLLTVQGAVEEALATLIRRPVRLTVAGRTDAGVHARDQVVHFDVEPGEWAALARGRDIDPADSLLRRLRGVLAKVLGGRVGAPVPYRDLAGAIEVHTARLAPEGFDARFSALWRRYSYRIADRPANWDPLARNITLWHKHELDVDLLNDAGSRILGVNDFLSFCKPREFSTTIRELQHLEFRRGDDGVITASVQADAFCHNMVRALVGASLMVGSGEHEPAWLAERLASKVRDSKTKLAPPHPLVLEEVAYPPASALLERAEQTRAMRTAESE</sequence>
<keyword evidence="2 4" id="KW-0819">tRNA processing</keyword>
<dbReference type="EC" id="5.4.99.12" evidence="4"/>
<dbReference type="PIRSF" id="PIRSF001430">
    <property type="entry name" value="tRNA_psdUrid_synth"/>
    <property type="match status" value="1"/>
</dbReference>
<dbReference type="InterPro" id="IPR020095">
    <property type="entry name" value="PsdUridine_synth_TruA_C"/>
</dbReference>
<dbReference type="InterPro" id="IPR001406">
    <property type="entry name" value="PsdUridine_synth_TruA"/>
</dbReference>
<reference evidence="7 8" key="1">
    <citation type="journal article" date="2023" name="Int. J. Syst. Evol. Microbiol.">
        <title>Arthrobacter mangrovi sp. nov., an actinobacterium isolated from the rhizosphere of a mangrove.</title>
        <authorList>
            <person name="Hamada M."/>
            <person name="Saitou S."/>
            <person name="Enomoto N."/>
            <person name="Nanri K."/>
            <person name="Hidaka K."/>
            <person name="Miura T."/>
            <person name="Tamura T."/>
        </authorList>
    </citation>
    <scope>NUCLEOTIDE SEQUENCE [LARGE SCALE GENOMIC DNA]</scope>
    <source>
        <strain evidence="7 8">NBRC 112813</strain>
    </source>
</reference>
<dbReference type="EMBL" id="BRVS01000005">
    <property type="protein sequence ID" value="GLB67141.1"/>
    <property type="molecule type" value="Genomic_DNA"/>
</dbReference>
<feature type="binding site" evidence="4">
    <location>
        <position position="152"/>
    </location>
    <ligand>
        <name>substrate</name>
    </ligand>
</feature>
<evidence type="ECO:0000313" key="8">
    <source>
        <dbReference type="Proteomes" id="UP001209654"/>
    </source>
</evidence>
<dbReference type="RefSeq" id="WP_264795262.1">
    <property type="nucleotide sequence ID" value="NZ_BRVS01000005.1"/>
</dbReference>
<dbReference type="Pfam" id="PF01416">
    <property type="entry name" value="PseudoU_synth_1"/>
    <property type="match status" value="1"/>
</dbReference>